<dbReference type="Proteomes" id="UP000485058">
    <property type="component" value="Unassembled WGS sequence"/>
</dbReference>
<accession>A0A699Y8F6</accession>
<feature type="region of interest" description="Disordered" evidence="1">
    <location>
        <begin position="174"/>
        <end position="316"/>
    </location>
</feature>
<feature type="region of interest" description="Disordered" evidence="1">
    <location>
        <begin position="99"/>
        <end position="143"/>
    </location>
</feature>
<evidence type="ECO:0000313" key="2">
    <source>
        <dbReference type="EMBL" id="GFH06457.1"/>
    </source>
</evidence>
<proteinExistence type="predicted"/>
<feature type="compositionally biased region" description="Polar residues" evidence="1">
    <location>
        <begin position="190"/>
        <end position="207"/>
    </location>
</feature>
<feature type="region of interest" description="Disordered" evidence="1">
    <location>
        <begin position="1"/>
        <end position="26"/>
    </location>
</feature>
<keyword evidence="3" id="KW-1185">Reference proteome</keyword>
<feature type="compositionally biased region" description="Low complexity" evidence="1">
    <location>
        <begin position="226"/>
        <end position="238"/>
    </location>
</feature>
<protein>
    <submittedName>
        <fullName evidence="2">Uncharacterized protein</fullName>
    </submittedName>
</protein>
<gene>
    <name evidence="2" type="ORF">HaLaN_01089</name>
</gene>
<name>A0A699Y8F6_HAELA</name>
<dbReference type="AlphaFoldDB" id="A0A699Y8F6"/>
<sequence length="316" mass="31320">MAHLEESGQGSAGWPASQPDDDEVAHELDAAAVQLERAMAAAAAAQAKRGAARPKPALLGSLLQPLHAADGLGRLMLGSVSPASSTSGNRIGLNLMVKLSSPQPSGPSRTTITGSTSQSTVHHPGLGPRFTSSGSGNGSAAHLDSGLISQDTIRQPSNTHPRSHSGSGLLAPAAAMATRPSLHSSMLAPQASQQQQGVMGGASSSFAPKQATKGLHWGNQSLQPKAAAASTSNSGSASLGKQLSHQPGLLAGSGSKVSGGSLTRGASASQAAAASVSRQSSGLAPAQSTAGSKSGMPARRMAMSGSLLSGSFDTDF</sequence>
<evidence type="ECO:0000256" key="1">
    <source>
        <dbReference type="SAM" id="MobiDB-lite"/>
    </source>
</evidence>
<feature type="compositionally biased region" description="Low complexity" evidence="1">
    <location>
        <begin position="264"/>
        <end position="282"/>
    </location>
</feature>
<comment type="caution">
    <text evidence="2">The sequence shown here is derived from an EMBL/GenBank/DDBJ whole genome shotgun (WGS) entry which is preliminary data.</text>
</comment>
<organism evidence="2 3">
    <name type="scientific">Haematococcus lacustris</name>
    <name type="common">Green alga</name>
    <name type="synonym">Haematococcus pluvialis</name>
    <dbReference type="NCBI Taxonomy" id="44745"/>
    <lineage>
        <taxon>Eukaryota</taxon>
        <taxon>Viridiplantae</taxon>
        <taxon>Chlorophyta</taxon>
        <taxon>core chlorophytes</taxon>
        <taxon>Chlorophyceae</taxon>
        <taxon>CS clade</taxon>
        <taxon>Chlamydomonadales</taxon>
        <taxon>Haematococcaceae</taxon>
        <taxon>Haematococcus</taxon>
    </lineage>
</organism>
<evidence type="ECO:0000313" key="3">
    <source>
        <dbReference type="Proteomes" id="UP000485058"/>
    </source>
</evidence>
<feature type="compositionally biased region" description="Polar residues" evidence="1">
    <location>
        <begin position="306"/>
        <end position="316"/>
    </location>
</feature>
<reference evidence="2 3" key="1">
    <citation type="submission" date="2020-02" db="EMBL/GenBank/DDBJ databases">
        <title>Draft genome sequence of Haematococcus lacustris strain NIES-144.</title>
        <authorList>
            <person name="Morimoto D."/>
            <person name="Nakagawa S."/>
            <person name="Yoshida T."/>
            <person name="Sawayama S."/>
        </authorList>
    </citation>
    <scope>NUCLEOTIDE SEQUENCE [LARGE SCALE GENOMIC DNA]</scope>
    <source>
        <strain evidence="2 3">NIES-144</strain>
    </source>
</reference>
<feature type="compositionally biased region" description="Polar residues" evidence="1">
    <location>
        <begin position="100"/>
        <end position="121"/>
    </location>
</feature>
<dbReference type="EMBL" id="BLLF01000039">
    <property type="protein sequence ID" value="GFH06457.1"/>
    <property type="molecule type" value="Genomic_DNA"/>
</dbReference>